<dbReference type="GO" id="GO:0046872">
    <property type="term" value="F:metal ion binding"/>
    <property type="evidence" value="ECO:0007669"/>
    <property type="project" value="UniProtKB-UniRule"/>
</dbReference>
<dbReference type="AlphaFoldDB" id="A0A9P8A5I2"/>
<keyword evidence="5 14" id="KW-0479">Metal-binding</keyword>
<keyword evidence="10 14" id="KW-0408">Iron</keyword>
<evidence type="ECO:0000256" key="12">
    <source>
        <dbReference type="ARBA" id="ARBA00037877"/>
    </source>
</evidence>
<dbReference type="SUPFAM" id="SSF55856">
    <property type="entry name" value="Cytochrome b5-like heme/steroid binding domain"/>
    <property type="match status" value="1"/>
</dbReference>
<name>A0A9P8A5I2_MORAP</name>
<evidence type="ECO:0000256" key="3">
    <source>
        <dbReference type="ARBA" id="ARBA00022617"/>
    </source>
</evidence>
<comment type="caution">
    <text evidence="17">The sequence shown here is derived from an EMBL/GenBank/DDBJ whole genome shotgun (WGS) entry which is preliminary data.</text>
</comment>
<evidence type="ECO:0000256" key="2">
    <source>
        <dbReference type="ARBA" id="ARBA00022448"/>
    </source>
</evidence>
<comment type="similarity">
    <text evidence="13 14">Belongs to the cytochrome b5 family.</text>
</comment>
<dbReference type="PANTHER" id="PTHR19359:SF150">
    <property type="entry name" value="CYTOCHROME B5"/>
    <property type="match status" value="1"/>
</dbReference>
<evidence type="ECO:0000259" key="16">
    <source>
        <dbReference type="PROSITE" id="PS50255"/>
    </source>
</evidence>
<keyword evidence="8" id="KW-0249">Electron transport</keyword>
<evidence type="ECO:0000256" key="8">
    <source>
        <dbReference type="ARBA" id="ARBA00022982"/>
    </source>
</evidence>
<evidence type="ECO:0000256" key="6">
    <source>
        <dbReference type="ARBA" id="ARBA00022824"/>
    </source>
</evidence>
<keyword evidence="7" id="KW-0492">Microsome</keyword>
<sequence length="193" mass="21387">MHSADVRRELARSECLHDKRRTRFGPIGQLWPWPCSTPFCTCPWLVHTCPCHTLHPSKAPFPILCSLFPYRVNNSPLPSSIPIMAELKSFTLADLSQHTTKDSLYLAIHGKVYDCTGFIDEHPGGEEVLIDEAGRDATESFEDVGHSDEAREIMSKLLVGEFKTDSSEKPKAKSPSSSTPRPIPAAEPSDSGR</sequence>
<dbReference type="PROSITE" id="PS50255">
    <property type="entry name" value="CYTOCHROME_B5_2"/>
    <property type="match status" value="1"/>
</dbReference>
<protein>
    <recommendedName>
        <fullName evidence="16">Cytochrome b5 heme-binding domain-containing protein</fullName>
    </recommendedName>
</protein>
<evidence type="ECO:0000256" key="1">
    <source>
        <dbReference type="ARBA" id="ARBA00004131"/>
    </source>
</evidence>
<evidence type="ECO:0000256" key="9">
    <source>
        <dbReference type="ARBA" id="ARBA00022989"/>
    </source>
</evidence>
<reference evidence="17" key="1">
    <citation type="submission" date="2021-07" db="EMBL/GenBank/DDBJ databases">
        <title>Draft genome of Mortierella alpina, strain LL118, isolated from an aspen leaf litter sample.</title>
        <authorList>
            <person name="Yang S."/>
            <person name="Vinatzer B.A."/>
        </authorList>
    </citation>
    <scope>NUCLEOTIDE SEQUENCE</scope>
    <source>
        <strain evidence="17">LL118</strain>
    </source>
</reference>
<dbReference type="PANTHER" id="PTHR19359">
    <property type="entry name" value="CYTOCHROME B5"/>
    <property type="match status" value="1"/>
</dbReference>
<dbReference type="Gene3D" id="3.10.120.10">
    <property type="entry name" value="Cytochrome b5-like heme/steroid binding domain"/>
    <property type="match status" value="1"/>
</dbReference>
<keyword evidence="6" id="KW-0256">Endoplasmic reticulum</keyword>
<dbReference type="InterPro" id="IPR001199">
    <property type="entry name" value="Cyt_B5-like_heme/steroid-bd"/>
</dbReference>
<dbReference type="PRINTS" id="PR00363">
    <property type="entry name" value="CYTOCHROMEB5"/>
</dbReference>
<keyword evidence="3 14" id="KW-0349">Heme</keyword>
<evidence type="ECO:0000313" key="17">
    <source>
        <dbReference type="EMBL" id="KAG9324707.1"/>
    </source>
</evidence>
<feature type="compositionally biased region" description="Basic and acidic residues" evidence="15">
    <location>
        <begin position="162"/>
        <end position="171"/>
    </location>
</feature>
<dbReference type="GO" id="GO:0020037">
    <property type="term" value="F:heme binding"/>
    <property type="evidence" value="ECO:0007669"/>
    <property type="project" value="UniProtKB-UniRule"/>
</dbReference>
<evidence type="ECO:0000256" key="15">
    <source>
        <dbReference type="SAM" id="MobiDB-lite"/>
    </source>
</evidence>
<keyword evidence="2" id="KW-0813">Transport</keyword>
<evidence type="ECO:0000256" key="13">
    <source>
        <dbReference type="ARBA" id="ARBA00038168"/>
    </source>
</evidence>
<evidence type="ECO:0000313" key="18">
    <source>
        <dbReference type="Proteomes" id="UP000717515"/>
    </source>
</evidence>
<evidence type="ECO:0000256" key="14">
    <source>
        <dbReference type="RuleBase" id="RU362121"/>
    </source>
</evidence>
<dbReference type="GO" id="GO:0005789">
    <property type="term" value="C:endoplasmic reticulum membrane"/>
    <property type="evidence" value="ECO:0007669"/>
    <property type="project" value="UniProtKB-SubCell"/>
</dbReference>
<gene>
    <name evidence="17" type="ORF">KVV02_002485</name>
</gene>
<accession>A0A9P8A5I2</accession>
<dbReference type="GO" id="GO:0016126">
    <property type="term" value="P:sterol biosynthetic process"/>
    <property type="evidence" value="ECO:0007669"/>
    <property type="project" value="TreeGrafter"/>
</dbReference>
<dbReference type="Pfam" id="PF00173">
    <property type="entry name" value="Cyt-b5"/>
    <property type="match status" value="1"/>
</dbReference>
<dbReference type="EMBL" id="JAIFTL010000058">
    <property type="protein sequence ID" value="KAG9324707.1"/>
    <property type="molecule type" value="Genomic_DNA"/>
</dbReference>
<evidence type="ECO:0000256" key="10">
    <source>
        <dbReference type="ARBA" id="ARBA00023004"/>
    </source>
</evidence>
<comment type="subcellular location">
    <subcellularLocation>
        <location evidence="1">Endoplasmic reticulum membrane</location>
        <topology evidence="1">Single-pass membrane protein</topology>
        <orientation evidence="1">Cytoplasmic side</orientation>
    </subcellularLocation>
    <subcellularLocation>
        <location evidence="12">Microsome membrane</location>
        <topology evidence="12">Single-pass membrane protein</topology>
        <orientation evidence="12">Cytoplasmic side</orientation>
    </subcellularLocation>
</comment>
<feature type="domain" description="Cytochrome b5 heme-binding" evidence="16">
    <location>
        <begin position="87"/>
        <end position="163"/>
    </location>
</feature>
<dbReference type="InterPro" id="IPR018506">
    <property type="entry name" value="Cyt_B5_heme-BS"/>
</dbReference>
<evidence type="ECO:0000256" key="4">
    <source>
        <dbReference type="ARBA" id="ARBA00022692"/>
    </source>
</evidence>
<organism evidence="17 18">
    <name type="scientific">Mortierella alpina</name>
    <name type="common">Oleaginous fungus</name>
    <name type="synonym">Mortierella renispora</name>
    <dbReference type="NCBI Taxonomy" id="64518"/>
    <lineage>
        <taxon>Eukaryota</taxon>
        <taxon>Fungi</taxon>
        <taxon>Fungi incertae sedis</taxon>
        <taxon>Mucoromycota</taxon>
        <taxon>Mortierellomycotina</taxon>
        <taxon>Mortierellomycetes</taxon>
        <taxon>Mortierellales</taxon>
        <taxon>Mortierellaceae</taxon>
        <taxon>Mortierella</taxon>
    </lineage>
</organism>
<feature type="region of interest" description="Disordered" evidence="15">
    <location>
        <begin position="162"/>
        <end position="193"/>
    </location>
</feature>
<evidence type="ECO:0000256" key="11">
    <source>
        <dbReference type="ARBA" id="ARBA00023136"/>
    </source>
</evidence>
<evidence type="ECO:0000256" key="5">
    <source>
        <dbReference type="ARBA" id="ARBA00022723"/>
    </source>
</evidence>
<keyword evidence="9" id="KW-1133">Transmembrane helix</keyword>
<keyword evidence="11" id="KW-0472">Membrane</keyword>
<dbReference type="PROSITE" id="PS00191">
    <property type="entry name" value="CYTOCHROME_B5_1"/>
    <property type="match status" value="1"/>
</dbReference>
<dbReference type="FunFam" id="3.10.120.10:FF:000002">
    <property type="entry name" value="Cytochrome b5 type B"/>
    <property type="match status" value="1"/>
</dbReference>
<dbReference type="SMART" id="SM01117">
    <property type="entry name" value="Cyt-b5"/>
    <property type="match status" value="1"/>
</dbReference>
<proteinExistence type="inferred from homology"/>
<dbReference type="Proteomes" id="UP000717515">
    <property type="component" value="Unassembled WGS sequence"/>
</dbReference>
<dbReference type="InterPro" id="IPR036400">
    <property type="entry name" value="Cyt_B5-like_heme/steroid_sf"/>
</dbReference>
<keyword evidence="4" id="KW-0812">Transmembrane</keyword>
<dbReference type="InterPro" id="IPR050668">
    <property type="entry name" value="Cytochrome_b5"/>
</dbReference>
<evidence type="ECO:0000256" key="7">
    <source>
        <dbReference type="ARBA" id="ARBA00022848"/>
    </source>
</evidence>